<name>A0A5E4Z1R4_9BURK</name>
<proteinExistence type="predicted"/>
<feature type="region of interest" description="Disordered" evidence="1">
    <location>
        <begin position="928"/>
        <end position="948"/>
    </location>
</feature>
<organism evidence="2 3">
    <name type="scientific">Pandoraea fibrosis</name>
    <dbReference type="NCBI Taxonomy" id="1891094"/>
    <lineage>
        <taxon>Bacteria</taxon>
        <taxon>Pseudomonadati</taxon>
        <taxon>Pseudomonadota</taxon>
        <taxon>Betaproteobacteria</taxon>
        <taxon>Burkholderiales</taxon>
        <taxon>Burkholderiaceae</taxon>
        <taxon>Pandoraea</taxon>
    </lineage>
</organism>
<dbReference type="Pfam" id="PF13332">
    <property type="entry name" value="Fil_haemagg_2"/>
    <property type="match status" value="1"/>
</dbReference>
<feature type="region of interest" description="Disordered" evidence="1">
    <location>
        <begin position="787"/>
        <end position="828"/>
    </location>
</feature>
<dbReference type="InterPro" id="IPR025157">
    <property type="entry name" value="Hemagglutinin_rpt"/>
</dbReference>
<sequence length="989" mass="101442">MKQAGLTIAVSSPLLDAAQTVGQMGKAVSKVNDARMKALGVAAGGLAVKNAADSVKNLKDAANVNVSITVGGSKHVSRETNDSTTSNGSAVRAGGNVSVAATGDGDQSSLLVRGSEIAAGKDVKLTSDGTLDILAAKDTSEHHRTSSGVSGGIGLGISVGTGETSMGVTANASASRGKADGKDVTQRNSHIVAGGAAEIASGGDTNIRGGTVVGERVVADIGGDLNIESLQDTSVYASKDQSISGSATVGLGSAGGASGSINVSHQQINSDFASVTEQSGIKAGDGGFDITVKGNTDLTGAIIASTDKAADEDRNRLKTGSLTTRDVENHAEYDAIGISLGGGFSTGGGENAKVGTDQKGDAQTGANATPGSELPKTGPVSIKPPVVVAAGDSASSTTRSGISAGVIEITNEASQRERTGQTAEETVADVNRDVSSDRDGSGALTNNFDKEQIETSFEIMQTLQREVGTFVGNRAKEADELKKARDKETDPARRAELDAQLVDAQKWGPGGDYRRIVTAIVAAAAGNVTAGMGDMVTRGAVNYLQSLGAEKVKAIADELNSETARAALQGIVGCAGAAASGENCGAGAMGASASVVLNNLLDKAGEKSGKDMSAEAKEARANLVTSIVAGIAGATGTNVTTASTSAKIETENNALNVNEFKALLDEAKSCGATNSCDAVTKKYRRLSLENQEKVAAVCSTNPTVCKSAFGDYVYTQHDFRKALDEASGLDLPVDIKNDLGAHLANYSDAVVALGSAEFANQLRQNYGISEQAAATITLLVQASLGSGGKSSLSRQPTNSGAGKSGRTGSAGIDNDSRRISDNSATPNIAPRLAVGTRIDAKVKLVEQEKLRSSTAETFKDGRYTTVETTEAVTLYRKFGGRGNQAKLDGGFAATKENASRQDTAIYPKWSSARFEAVIEVPQGQKLNIGKVGKQPTGSDNPKYRGGEDQVLLPRGYPVNWVKSVRDGKTGKTYTLDEFRDAFPDQFSGR</sequence>
<dbReference type="AlphaFoldDB" id="A0A5E4Z1R4"/>
<accession>A0A5E4Z1R4</accession>
<reference evidence="2 3" key="1">
    <citation type="submission" date="2019-08" db="EMBL/GenBank/DDBJ databases">
        <authorList>
            <person name="Peeters C."/>
        </authorList>
    </citation>
    <scope>NUCLEOTIDE SEQUENCE [LARGE SCALE GENOMIC DNA]</scope>
    <source>
        <strain evidence="2 3">LMG 31113</strain>
    </source>
</reference>
<evidence type="ECO:0000313" key="2">
    <source>
        <dbReference type="EMBL" id="VVE54622.1"/>
    </source>
</evidence>
<evidence type="ECO:0000313" key="3">
    <source>
        <dbReference type="Proteomes" id="UP000382577"/>
    </source>
</evidence>
<gene>
    <name evidence="2" type="ORF">PFI31113_04914</name>
</gene>
<dbReference type="GO" id="GO:0003824">
    <property type="term" value="F:catalytic activity"/>
    <property type="evidence" value="ECO:0007669"/>
    <property type="project" value="UniProtKB-ARBA"/>
</dbReference>
<feature type="region of interest" description="Disordered" evidence="1">
    <location>
        <begin position="349"/>
        <end position="448"/>
    </location>
</feature>
<protein>
    <submittedName>
        <fullName evidence="2">Hemagglutinin-related protein</fullName>
    </submittedName>
</protein>
<evidence type="ECO:0000256" key="1">
    <source>
        <dbReference type="SAM" id="MobiDB-lite"/>
    </source>
</evidence>
<feature type="compositionally biased region" description="Basic and acidic residues" evidence="1">
    <location>
        <begin position="430"/>
        <end position="440"/>
    </location>
</feature>
<dbReference type="EMBL" id="CABPRW010000021">
    <property type="protein sequence ID" value="VVE54622.1"/>
    <property type="molecule type" value="Genomic_DNA"/>
</dbReference>
<dbReference type="Proteomes" id="UP000382577">
    <property type="component" value="Unassembled WGS sequence"/>
</dbReference>